<evidence type="ECO:0000313" key="3">
    <source>
        <dbReference type="Proteomes" id="UP000298021"/>
    </source>
</evidence>
<dbReference type="Pfam" id="PF11188">
    <property type="entry name" value="DUF2975"/>
    <property type="match status" value="1"/>
</dbReference>
<dbReference type="Proteomes" id="UP000298021">
    <property type="component" value="Unassembled WGS sequence"/>
</dbReference>
<keyword evidence="1" id="KW-0812">Transmembrane</keyword>
<name>A0A4Z0JNN5_9LACO</name>
<evidence type="ECO:0000256" key="1">
    <source>
        <dbReference type="SAM" id="Phobius"/>
    </source>
</evidence>
<keyword evidence="1" id="KW-1133">Transmembrane helix</keyword>
<feature type="transmembrane region" description="Helical" evidence="1">
    <location>
        <begin position="138"/>
        <end position="160"/>
    </location>
</feature>
<keyword evidence="1" id="KW-0472">Membrane</keyword>
<protein>
    <submittedName>
        <fullName evidence="2">DUF2975 domain-containing protein</fullName>
    </submittedName>
</protein>
<accession>A0A4Z0JNN5</accession>
<reference evidence="2 3" key="1">
    <citation type="submission" date="2018-10" db="EMBL/GenBank/DDBJ databases">
        <title>Lactobacillus sp. R7 and Lactobacillus sp. R19 isolated from fermented mustard green product of Taiwan.</title>
        <authorList>
            <person name="Lin S.-T."/>
        </authorList>
    </citation>
    <scope>NUCLEOTIDE SEQUENCE [LARGE SCALE GENOMIC DNA]</scope>
    <source>
        <strain evidence="2 3">BCRC 81127</strain>
    </source>
</reference>
<dbReference type="AlphaFoldDB" id="A0A4Z0JNN5"/>
<evidence type="ECO:0000313" key="2">
    <source>
        <dbReference type="EMBL" id="TGD23670.1"/>
    </source>
</evidence>
<sequence length="174" mass="19827">MFILFFDKISSKLFLIKKEVKTMKINTFWLKTITIIADLFVSLFSLMLLLEILSSLQNKPSFNLITMTSIPVFIATIIILIISFYLFQLYKLLSTNNFFTEKALSYVRKIRYSLISCTILFLAIIPLAYSAAKIDNTPGIIILALILIFIPLTIAAFVSVMEKILLNAINLLTK</sequence>
<comment type="caution">
    <text evidence="2">The sequence shown here is derived from an EMBL/GenBank/DDBJ whole genome shotgun (WGS) entry which is preliminary data.</text>
</comment>
<keyword evidence="3" id="KW-1185">Reference proteome</keyword>
<feature type="transmembrane region" description="Helical" evidence="1">
    <location>
        <begin position="70"/>
        <end position="90"/>
    </location>
</feature>
<proteinExistence type="predicted"/>
<gene>
    <name evidence="2" type="ORF">EGT49_05265</name>
</gene>
<feature type="transmembrane region" description="Helical" evidence="1">
    <location>
        <begin position="28"/>
        <end position="50"/>
    </location>
</feature>
<dbReference type="InterPro" id="IPR021354">
    <property type="entry name" value="DUF2975"/>
</dbReference>
<feature type="transmembrane region" description="Helical" evidence="1">
    <location>
        <begin position="110"/>
        <end position="132"/>
    </location>
</feature>
<organism evidence="2 3">
    <name type="scientific">Companilactobacillus suantsaicola</name>
    <dbReference type="NCBI Taxonomy" id="2487723"/>
    <lineage>
        <taxon>Bacteria</taxon>
        <taxon>Bacillati</taxon>
        <taxon>Bacillota</taxon>
        <taxon>Bacilli</taxon>
        <taxon>Lactobacillales</taxon>
        <taxon>Lactobacillaceae</taxon>
        <taxon>Companilactobacillus</taxon>
    </lineage>
</organism>
<dbReference type="EMBL" id="RKLY01000010">
    <property type="protein sequence ID" value="TGD23670.1"/>
    <property type="molecule type" value="Genomic_DNA"/>
</dbReference>